<dbReference type="EMBL" id="WFKK01000001">
    <property type="protein sequence ID" value="KAB7891310.1"/>
    <property type="molecule type" value="Genomic_DNA"/>
</dbReference>
<gene>
    <name evidence="1" type="ORF">GBG19_00305</name>
</gene>
<organism evidence="1 2">
    <name type="scientific">Poseidonibacter ostreae</name>
    <dbReference type="NCBI Taxonomy" id="2654171"/>
    <lineage>
        <taxon>Bacteria</taxon>
        <taxon>Pseudomonadati</taxon>
        <taxon>Campylobacterota</taxon>
        <taxon>Epsilonproteobacteria</taxon>
        <taxon>Campylobacterales</taxon>
        <taxon>Arcobacteraceae</taxon>
        <taxon>Poseidonibacter</taxon>
    </lineage>
</organism>
<comment type="caution">
    <text evidence="1">The sequence shown here is derived from an EMBL/GenBank/DDBJ whole genome shotgun (WGS) entry which is preliminary data.</text>
</comment>
<protein>
    <submittedName>
        <fullName evidence="1">Uncharacterized protein</fullName>
    </submittedName>
</protein>
<dbReference type="AlphaFoldDB" id="A0A6L4WXX7"/>
<name>A0A6L4WXX7_9BACT</name>
<evidence type="ECO:0000313" key="2">
    <source>
        <dbReference type="Proteomes" id="UP000472839"/>
    </source>
</evidence>
<evidence type="ECO:0000313" key="1">
    <source>
        <dbReference type="EMBL" id="KAB7891310.1"/>
    </source>
</evidence>
<proteinExistence type="predicted"/>
<dbReference type="RefSeq" id="WP_152279412.1">
    <property type="nucleotide sequence ID" value="NZ_WFKK01000001.1"/>
</dbReference>
<reference evidence="1 2" key="1">
    <citation type="submission" date="2019-10" db="EMBL/GenBank/DDBJ databases">
        <title>Poseidonibacter ostreae sp. nov., isolated from the gut of the Ostrea denselamellosa.</title>
        <authorList>
            <person name="Choi A."/>
        </authorList>
    </citation>
    <scope>NUCLEOTIDE SEQUENCE [LARGE SCALE GENOMIC DNA]</scope>
    <source>
        <strain evidence="1 2">SJOD-M-33</strain>
    </source>
</reference>
<sequence>MYLTTGNGGLSRKSLLSAFLTDYIKVNCMLFDFNLFESKIIPKEHIPSILFTHLNNLSGKEIFEIISMIDFMQEVELFGSSMKTYTSDSKKISVAFPNLDLSVYGEEKSFLKSLIFEAYPTVGYVYDYILETRKLVSQTKQLNFSNIDVVNFKTVVQKTIKFTNQKDFQKFTEDFKNLSSVEISNSVSSRLLTKMKEKEVPNFSKIFPTCIFNKELSLITPIYYQTSFSGGNGCLSDFSNFVYSMLHYSDFMKNSSSGYVDNIKQLNNHAVLEKVLHLKEFGGNLQNFISSVVNKSFIKEIIRNGNTSELIRLVDENENFFSQEGNDSIFIVCMLIDVKKTILERKEELKAEITSIIEKEIELQYRFAELEMYTRNIIDSVLDKKKIQEDKDNLNELFYKSFNNIFYEIIYECFDTFIEKEEKETL</sequence>
<accession>A0A6L4WXX7</accession>
<dbReference type="Proteomes" id="UP000472839">
    <property type="component" value="Unassembled WGS sequence"/>
</dbReference>